<dbReference type="PROSITE" id="PS00108">
    <property type="entry name" value="PROTEIN_KINASE_ST"/>
    <property type="match status" value="1"/>
</dbReference>
<sequence length="911" mass="101609">MPANPPPGTYPPGTKITVGAHKVFIKSYISEGGFAHVYTVYVNPPLPNGETIACLKRVRVPDKIQLNLLRAEVAAMQRLKGNPTIVNYIDSQASRDSNGTGYEVFVLMEYCSGNGLIGFMNTRLRTLLTEPEILKIACDIGLAIANMHYLSPPLIHRDLKVENVLISGDNTFKLCDFGSASSILRPPRNSAEFQILDNDIQSHTTAQYRAPEMIDIARGYPINEKCDIWAFGVFIYKLCYFTTPFEKEGNLAILNASFTFPPTPVFSDRLKRFINVTLSGDPNLRPNIFQCVKELYSMRGLEAPIQDIYVAPTSTTWKTAASVENLEQTLPIQDTQPLDNSAIPVPTPIVGIVKAAPTVPKPEKPIPAVKPMYRGRPQANPGTPKVPVSVPGTPPVPLRKFKTTGDPFTIADGIDETTYMESKYPSIEALTQSLTQQSFEFSSLAQPANPLEQPVPIEYRAAQYQNNFTPNNEVSSRPVMVSHSMMTSPIQSRSTTPASKNGTFKKSSGLGEIDVSSSSSEEEEEPPVPKHIERPFPPPSRHRLSGEISRPQSVPSFHVEDSSLQHSYKSLPPLPKRRHETPLVDPAEEETERDKLKVLLTGLSEKSQTVYLNEEDRYKSDDDHDNDGRNRRFKNENTLSVGEKLRARSRSRSRSRHGKSASMSLRNKFKIPDSGREIEGSSSSEDEDSELKSRTKAEEKRKSFEAEALVRATSFMEPEDVGKFKPKPKLNDKRQSFEAEALVRATSFMESEDPSKFKPKTKLNDKRQSFEAEALVRATSFMESEDASKFKRPPPARKPEVHNSSETIHAVHHPKKGIQSRIQAFINREPSPPPRRSATGYGYYTDEAQRQQEEENDIDTPTNHRSNNIKSQNGHTGSIKPLSTLSTGERIGIKAPPPPSKPKHLQSVRKV</sequence>
<dbReference type="EMBL" id="CCBN010000010">
    <property type="protein sequence ID" value="CDO55256.1"/>
    <property type="molecule type" value="Genomic_DNA"/>
</dbReference>
<feature type="compositionally biased region" description="Basic residues" evidence="12">
    <location>
        <begin position="647"/>
        <end position="659"/>
    </location>
</feature>
<evidence type="ECO:0000256" key="5">
    <source>
        <dbReference type="ARBA" id="ARBA00022553"/>
    </source>
</evidence>
<dbReference type="STRING" id="1173061.A0A0J9XDB8"/>
<dbReference type="Pfam" id="PF00069">
    <property type="entry name" value="Pkinase"/>
    <property type="match status" value="1"/>
</dbReference>
<keyword evidence="5" id="KW-0597">Phosphoprotein</keyword>
<name>A0A0J9XDB8_GEOCN</name>
<reference evidence="14" key="1">
    <citation type="submission" date="2014-03" db="EMBL/GenBank/DDBJ databases">
        <authorList>
            <person name="Casaregola S."/>
        </authorList>
    </citation>
    <scope>NUCLEOTIDE SEQUENCE [LARGE SCALE GENOMIC DNA]</scope>
    <source>
        <strain evidence="14">CLIB 918</strain>
    </source>
</reference>
<comment type="caution">
    <text evidence="14">The sequence shown here is derived from an EMBL/GenBank/DDBJ whole genome shotgun (WGS) entry which is preliminary data.</text>
</comment>
<keyword evidence="9" id="KW-0067">ATP-binding</keyword>
<evidence type="ECO:0000313" key="14">
    <source>
        <dbReference type="EMBL" id="CDO55256.1"/>
    </source>
</evidence>
<dbReference type="InterPro" id="IPR000719">
    <property type="entry name" value="Prot_kinase_dom"/>
</dbReference>
<organism evidence="14 15">
    <name type="scientific">Geotrichum candidum</name>
    <name type="common">Oospora lactis</name>
    <name type="synonym">Dipodascus geotrichum</name>
    <dbReference type="NCBI Taxonomy" id="1173061"/>
    <lineage>
        <taxon>Eukaryota</taxon>
        <taxon>Fungi</taxon>
        <taxon>Dikarya</taxon>
        <taxon>Ascomycota</taxon>
        <taxon>Saccharomycotina</taxon>
        <taxon>Dipodascomycetes</taxon>
        <taxon>Dipodascales</taxon>
        <taxon>Dipodascaceae</taxon>
        <taxon>Geotrichum</taxon>
    </lineage>
</organism>
<comment type="catalytic activity">
    <reaction evidence="10">
        <text>L-threonyl-[protein] + ATP = O-phospho-L-threonyl-[protein] + ADP + H(+)</text>
        <dbReference type="Rhea" id="RHEA:46608"/>
        <dbReference type="Rhea" id="RHEA-COMP:11060"/>
        <dbReference type="Rhea" id="RHEA-COMP:11605"/>
        <dbReference type="ChEBI" id="CHEBI:15378"/>
        <dbReference type="ChEBI" id="CHEBI:30013"/>
        <dbReference type="ChEBI" id="CHEBI:30616"/>
        <dbReference type="ChEBI" id="CHEBI:61977"/>
        <dbReference type="ChEBI" id="CHEBI:456216"/>
        <dbReference type="EC" id="2.7.11.1"/>
    </reaction>
</comment>
<feature type="region of interest" description="Disordered" evidence="12">
    <location>
        <begin position="748"/>
        <end position="911"/>
    </location>
</feature>
<dbReference type="FunFam" id="1.10.510.10:FF:000441">
    <property type="entry name" value="Serine/threonine protein kinase"/>
    <property type="match status" value="1"/>
</dbReference>
<keyword evidence="3" id="KW-0963">Cytoplasm</keyword>
<keyword evidence="6" id="KW-0808">Transferase</keyword>
<evidence type="ECO:0000256" key="11">
    <source>
        <dbReference type="ARBA" id="ARBA00048679"/>
    </source>
</evidence>
<feature type="compositionally biased region" description="Polar residues" evidence="12">
    <location>
        <begin position="859"/>
        <end position="887"/>
    </location>
</feature>
<keyword evidence="8 14" id="KW-0418">Kinase</keyword>
<evidence type="ECO:0000256" key="9">
    <source>
        <dbReference type="ARBA" id="ARBA00022840"/>
    </source>
</evidence>
<evidence type="ECO:0000256" key="7">
    <source>
        <dbReference type="ARBA" id="ARBA00022741"/>
    </source>
</evidence>
<evidence type="ECO:0000256" key="2">
    <source>
        <dbReference type="ARBA" id="ARBA00012513"/>
    </source>
</evidence>
<dbReference type="PANTHER" id="PTHR22967">
    <property type="entry name" value="SERINE/THREONINE PROTEIN KINASE"/>
    <property type="match status" value="1"/>
</dbReference>
<dbReference type="EC" id="2.7.11.1" evidence="2"/>
<dbReference type="PROSITE" id="PS50011">
    <property type="entry name" value="PROTEIN_KINASE_DOM"/>
    <property type="match status" value="1"/>
</dbReference>
<evidence type="ECO:0000256" key="12">
    <source>
        <dbReference type="SAM" id="MobiDB-lite"/>
    </source>
</evidence>
<dbReference type="GO" id="GO:0000147">
    <property type="term" value="P:actin cortical patch assembly"/>
    <property type="evidence" value="ECO:0007669"/>
    <property type="project" value="TreeGrafter"/>
</dbReference>
<feature type="compositionally biased region" description="Basic and acidic residues" evidence="12">
    <location>
        <begin position="670"/>
        <end position="679"/>
    </location>
</feature>
<evidence type="ECO:0000256" key="1">
    <source>
        <dbReference type="ARBA" id="ARBA00004496"/>
    </source>
</evidence>
<dbReference type="GO" id="GO:0007015">
    <property type="term" value="P:actin filament organization"/>
    <property type="evidence" value="ECO:0007669"/>
    <property type="project" value="TreeGrafter"/>
</dbReference>
<proteinExistence type="predicted"/>
<evidence type="ECO:0000256" key="4">
    <source>
        <dbReference type="ARBA" id="ARBA00022527"/>
    </source>
</evidence>
<evidence type="ECO:0000256" key="10">
    <source>
        <dbReference type="ARBA" id="ARBA00047899"/>
    </source>
</evidence>
<comment type="catalytic activity">
    <reaction evidence="11">
        <text>L-seryl-[protein] + ATP = O-phospho-L-seryl-[protein] + ADP + H(+)</text>
        <dbReference type="Rhea" id="RHEA:17989"/>
        <dbReference type="Rhea" id="RHEA-COMP:9863"/>
        <dbReference type="Rhea" id="RHEA-COMP:11604"/>
        <dbReference type="ChEBI" id="CHEBI:15378"/>
        <dbReference type="ChEBI" id="CHEBI:29999"/>
        <dbReference type="ChEBI" id="CHEBI:30616"/>
        <dbReference type="ChEBI" id="CHEBI:83421"/>
        <dbReference type="ChEBI" id="CHEBI:456216"/>
        <dbReference type="EC" id="2.7.11.1"/>
    </reaction>
</comment>
<comment type="subcellular location">
    <subcellularLocation>
        <location evidence="1">Cytoplasm</location>
    </subcellularLocation>
</comment>
<evidence type="ECO:0000256" key="3">
    <source>
        <dbReference type="ARBA" id="ARBA00022490"/>
    </source>
</evidence>
<feature type="compositionally biased region" description="Basic residues" evidence="12">
    <location>
        <begin position="901"/>
        <end position="911"/>
    </location>
</feature>
<dbReference type="InterPro" id="IPR008271">
    <property type="entry name" value="Ser/Thr_kinase_AS"/>
</dbReference>
<evidence type="ECO:0000256" key="6">
    <source>
        <dbReference type="ARBA" id="ARBA00022679"/>
    </source>
</evidence>
<dbReference type="Gene3D" id="1.10.510.10">
    <property type="entry name" value="Transferase(Phosphotransferase) domain 1"/>
    <property type="match status" value="1"/>
</dbReference>
<evidence type="ECO:0000256" key="8">
    <source>
        <dbReference type="ARBA" id="ARBA00022777"/>
    </source>
</evidence>
<feature type="domain" description="Protein kinase" evidence="13">
    <location>
        <begin position="23"/>
        <end position="297"/>
    </location>
</feature>
<evidence type="ECO:0000259" key="13">
    <source>
        <dbReference type="PROSITE" id="PS50011"/>
    </source>
</evidence>
<dbReference type="GO" id="GO:0005524">
    <property type="term" value="F:ATP binding"/>
    <property type="evidence" value="ECO:0007669"/>
    <property type="project" value="UniProtKB-KW"/>
</dbReference>
<evidence type="ECO:0000313" key="15">
    <source>
        <dbReference type="Proteomes" id="UP000242525"/>
    </source>
</evidence>
<feature type="compositionally biased region" description="Polar residues" evidence="12">
    <location>
        <begin position="485"/>
        <end position="506"/>
    </location>
</feature>
<feature type="compositionally biased region" description="Basic and acidic residues" evidence="12">
    <location>
        <begin position="614"/>
        <end position="635"/>
    </location>
</feature>
<dbReference type="SUPFAM" id="SSF56112">
    <property type="entry name" value="Protein kinase-like (PK-like)"/>
    <property type="match status" value="1"/>
</dbReference>
<feature type="compositionally biased region" description="Low complexity" evidence="12">
    <location>
        <begin position="381"/>
        <end position="391"/>
    </location>
</feature>
<keyword evidence="7" id="KW-0547">Nucleotide-binding</keyword>
<dbReference type="OrthoDB" id="2018507at2759"/>
<feature type="region of interest" description="Disordered" evidence="12">
    <location>
        <begin position="378"/>
        <end position="404"/>
    </location>
</feature>
<dbReference type="GO" id="GO:0004674">
    <property type="term" value="F:protein serine/threonine kinase activity"/>
    <property type="evidence" value="ECO:0007669"/>
    <property type="project" value="UniProtKB-KW"/>
</dbReference>
<dbReference type="PANTHER" id="PTHR22967:SF57">
    <property type="entry name" value="AUXILIN, ISOFORM A-RELATED"/>
    <property type="match status" value="1"/>
</dbReference>
<feature type="region of interest" description="Disordered" evidence="12">
    <location>
        <begin position="485"/>
        <end position="704"/>
    </location>
</feature>
<dbReference type="InterPro" id="IPR011009">
    <property type="entry name" value="Kinase-like_dom_sf"/>
</dbReference>
<protein>
    <recommendedName>
        <fullName evidence="2">non-specific serine/threonine protein kinase</fullName>
        <ecNumber evidence="2">2.7.11.1</ecNumber>
    </recommendedName>
</protein>
<gene>
    <name evidence="14" type="ORF">BN980_GECA10s02331g</name>
</gene>
<dbReference type="Proteomes" id="UP000242525">
    <property type="component" value="Unassembled WGS sequence"/>
</dbReference>
<keyword evidence="15" id="KW-1185">Reference proteome</keyword>
<dbReference type="AlphaFoldDB" id="A0A0J9XDB8"/>
<keyword evidence="4 14" id="KW-0723">Serine/threonine-protein kinase</keyword>
<feature type="compositionally biased region" description="Basic and acidic residues" evidence="12">
    <location>
        <begin position="690"/>
        <end position="704"/>
    </location>
</feature>
<dbReference type="GO" id="GO:0005737">
    <property type="term" value="C:cytoplasm"/>
    <property type="evidence" value="ECO:0007669"/>
    <property type="project" value="UniProtKB-SubCell"/>
</dbReference>
<accession>A0A0J9XDB8</accession>
<dbReference type="SMART" id="SM00220">
    <property type="entry name" value="S_TKc"/>
    <property type="match status" value="1"/>
</dbReference>